<accession>A0A131XPZ1</accession>
<dbReference type="AlphaFoldDB" id="A0A131XPZ1"/>
<feature type="domain" description="Importin N-terminal" evidence="9">
    <location>
        <begin position="22"/>
        <end position="106"/>
    </location>
</feature>
<dbReference type="FunFam" id="1.25.10.10:FF:000813">
    <property type="entry name" value="D-Importin 7/RanBP7"/>
    <property type="match status" value="1"/>
</dbReference>
<dbReference type="GO" id="GO:0005829">
    <property type="term" value="C:cytosol"/>
    <property type="evidence" value="ECO:0007669"/>
    <property type="project" value="TreeGrafter"/>
</dbReference>
<keyword evidence="10" id="KW-0675">Receptor</keyword>
<protein>
    <submittedName>
        <fullName evidence="10">Putative nuclear transport receptor ranbp7/ranbp8 importin beta superfamily</fullName>
    </submittedName>
</protein>
<feature type="region of interest" description="Disordered" evidence="8">
    <location>
        <begin position="929"/>
        <end position="973"/>
    </location>
</feature>
<keyword evidence="7" id="KW-0539">Nucleus</keyword>
<evidence type="ECO:0000256" key="3">
    <source>
        <dbReference type="ARBA" id="ARBA00007991"/>
    </source>
</evidence>
<keyword evidence="6" id="KW-0653">Protein transport</keyword>
<dbReference type="InterPro" id="IPR058669">
    <property type="entry name" value="TPR_IPO7/11-like"/>
</dbReference>
<comment type="subcellular location">
    <subcellularLocation>
        <location evidence="2">Cytoplasm</location>
    </subcellularLocation>
    <subcellularLocation>
        <location evidence="1">Nucleus</location>
    </subcellularLocation>
</comment>
<feature type="compositionally biased region" description="Acidic residues" evidence="8">
    <location>
        <begin position="939"/>
        <end position="961"/>
    </location>
</feature>
<reference evidence="10" key="1">
    <citation type="journal article" date="2017" name="Ticks Tick Borne Dis.">
        <title>An insight into the sialome of Hyalomma excavatum.</title>
        <authorList>
            <person name="Ribeiro J.M."/>
            <person name="Slovak M."/>
            <person name="Francischetti I.M."/>
        </authorList>
    </citation>
    <scope>NUCLEOTIDE SEQUENCE</scope>
    <source>
        <strain evidence="10">Samish</strain>
        <tissue evidence="10">Salivary glands</tissue>
    </source>
</reference>
<dbReference type="InterPro" id="IPR001494">
    <property type="entry name" value="Importin-beta_N"/>
</dbReference>
<evidence type="ECO:0000313" key="10">
    <source>
        <dbReference type="EMBL" id="JAP67756.1"/>
    </source>
</evidence>
<evidence type="ECO:0000256" key="1">
    <source>
        <dbReference type="ARBA" id="ARBA00004123"/>
    </source>
</evidence>
<dbReference type="InterPro" id="IPR016024">
    <property type="entry name" value="ARM-type_fold"/>
</dbReference>
<dbReference type="Pfam" id="PF25758">
    <property type="entry name" value="TPR_IPO11"/>
    <property type="match status" value="1"/>
</dbReference>
<dbReference type="GO" id="GO:0006606">
    <property type="term" value="P:protein import into nucleus"/>
    <property type="evidence" value="ECO:0007669"/>
    <property type="project" value="TreeGrafter"/>
</dbReference>
<feature type="compositionally biased region" description="Acidic residues" evidence="8">
    <location>
        <begin position="885"/>
        <end position="912"/>
    </location>
</feature>
<name>A0A131XPZ1_9ACAR</name>
<dbReference type="PANTHER" id="PTHR10997:SF18">
    <property type="entry name" value="D-IMPORTIN 7_RANBP7"/>
    <property type="match status" value="1"/>
</dbReference>
<keyword evidence="4" id="KW-0813">Transport</keyword>
<sequence length="1056" mass="119850">MDAGQLIEILRATIDPNQRETAEKQLEQIHKIIGFAPSLLQVVMTGSLDMPVRQAGAIYLKNLVVQFWQEKEPPPQTLPQPQPLPFHIHEQDRAMVRDALVDAMVHAPELIRVQLSSCLGCVLKHDFPGRWTGVVDKVSIYLQSPESAGWAGALLALYTLVKNYEYKKPEEREPLHEAMQLLLPLLQQRLAQLLGDQSEASVLLQKQILKIYFALVQYHFPLGLISREVCTQWMELLRVILEQPVPDVANQVDEDERPELPWWKCKKWAFHIVTRIFERYGSPGSVSKEYGEFADFFLKAYTEGILQVVLRVLDQHRQKVYISPRVLQHALNYLRHAVSHAFSWKFLKPHIVGIVLEVVFPLLCHNDQDDELWKTDPHEYIRLKYDVFEDFLSPVTAAQTLVHTVCKKRKGVLQRAMTFVVTLLTNPACSPRQKDGALHLVGTVATLLLKRRMYKDQMEAMLVAHVYPEFGSPEGFLRARACWVLHYFCEMPFRTEANLLRAVELLTHCLLHDSELPVRVEAAIALQACLTCQEKAQATVKPKIKEITMELLKIIRETENDDLTNVMQKIVCMYSDDIAPIAAEMTQHLVATFTQVVETGGDGDEKAMVAMGVLNTLDTLVTVLEEQRELVAMLEPTLLQLLVGQVFGQSLLEFYEEALSLLYSLSCRGPLSADMWKAFEALYHAFEKDAFDFFTDMMPALHNFVTVDTPAFVSNEHHLLAMYNMCKTVLEGDSGEDPKFHALKLLEVIILQCKGQIDQCIPSFVELAIRTLAEAGSAIGLQVLCQQVVIAALYYNPVLLFETLSKIQRPDTQENLLDHFVKMWLGNIEYFMGLHDRKMCVLGLCTLISQGSRPQALSEMAPQVVPSLLVLFEGLKRAYAYRAQEDEESDDEEEDDDDCENEVLDSDEDEIDDEGHEYLARLARRAKKGSPFPVTSATIEDDPDDEDDDDEDEEDEEEETALESYTTPLDEDDCPIDEYQVFKEVMQGLQSADPMWFNALTSGLSADQQKSLQEVYLLADQRKAAAESRRIEKSGGYVFQNQTVPTSFNFGGAPLC</sequence>
<dbReference type="PROSITE" id="PS50166">
    <property type="entry name" value="IMPORTIN_B_NT"/>
    <property type="match status" value="1"/>
</dbReference>
<dbReference type="Pfam" id="PF03810">
    <property type="entry name" value="IBN_N"/>
    <property type="match status" value="1"/>
</dbReference>
<dbReference type="GO" id="GO:0005635">
    <property type="term" value="C:nuclear envelope"/>
    <property type="evidence" value="ECO:0007669"/>
    <property type="project" value="TreeGrafter"/>
</dbReference>
<evidence type="ECO:0000256" key="6">
    <source>
        <dbReference type="ARBA" id="ARBA00022927"/>
    </source>
</evidence>
<feature type="region of interest" description="Disordered" evidence="8">
    <location>
        <begin position="883"/>
        <end position="912"/>
    </location>
</feature>
<evidence type="ECO:0000256" key="8">
    <source>
        <dbReference type="SAM" id="MobiDB-lite"/>
    </source>
</evidence>
<proteinExistence type="evidence at transcript level"/>
<comment type="similarity">
    <text evidence="3">Belongs to the importin beta family.</text>
</comment>
<evidence type="ECO:0000256" key="5">
    <source>
        <dbReference type="ARBA" id="ARBA00022490"/>
    </source>
</evidence>
<evidence type="ECO:0000256" key="7">
    <source>
        <dbReference type="ARBA" id="ARBA00023242"/>
    </source>
</evidence>
<keyword evidence="5" id="KW-0963">Cytoplasm</keyword>
<dbReference type="InterPro" id="IPR011989">
    <property type="entry name" value="ARM-like"/>
</dbReference>
<dbReference type="SMART" id="SM00913">
    <property type="entry name" value="IBN_N"/>
    <property type="match status" value="1"/>
</dbReference>
<dbReference type="EMBL" id="GEFH01000825">
    <property type="protein sequence ID" value="JAP67756.1"/>
    <property type="molecule type" value="mRNA"/>
</dbReference>
<evidence type="ECO:0000256" key="2">
    <source>
        <dbReference type="ARBA" id="ARBA00004496"/>
    </source>
</evidence>
<organism evidence="10">
    <name type="scientific">Hyalomma excavatum</name>
    <dbReference type="NCBI Taxonomy" id="257692"/>
    <lineage>
        <taxon>Eukaryota</taxon>
        <taxon>Metazoa</taxon>
        <taxon>Ecdysozoa</taxon>
        <taxon>Arthropoda</taxon>
        <taxon>Chelicerata</taxon>
        <taxon>Arachnida</taxon>
        <taxon>Acari</taxon>
        <taxon>Parasitiformes</taxon>
        <taxon>Ixodida</taxon>
        <taxon>Ixodoidea</taxon>
        <taxon>Ixodidae</taxon>
        <taxon>Hyalomminae</taxon>
        <taxon>Hyalomma</taxon>
    </lineage>
</organism>
<dbReference type="SUPFAM" id="SSF48371">
    <property type="entry name" value="ARM repeat"/>
    <property type="match status" value="1"/>
</dbReference>
<dbReference type="PANTHER" id="PTHR10997">
    <property type="entry name" value="IMPORTIN-7, 8, 11"/>
    <property type="match status" value="1"/>
</dbReference>
<evidence type="ECO:0000256" key="4">
    <source>
        <dbReference type="ARBA" id="ARBA00022448"/>
    </source>
</evidence>
<dbReference type="GO" id="GO:0031267">
    <property type="term" value="F:small GTPase binding"/>
    <property type="evidence" value="ECO:0007669"/>
    <property type="project" value="InterPro"/>
</dbReference>
<dbReference type="Gene3D" id="1.25.10.10">
    <property type="entry name" value="Leucine-rich Repeat Variant"/>
    <property type="match status" value="1"/>
</dbReference>
<evidence type="ECO:0000259" key="9">
    <source>
        <dbReference type="PROSITE" id="PS50166"/>
    </source>
</evidence>